<sequence length="94" mass="10299">MWDGSVFTVTKFDRFARNMAEANKILTGLSGHGVLFGLGAPVYDWNAPFGRLFLQTLAMVAECESEVSLADLATEYSVGRPTIHRIIHGPETPT</sequence>
<organism evidence="2 3">
    <name type="scientific">Streptosporangium canum</name>
    <dbReference type="NCBI Taxonomy" id="324952"/>
    <lineage>
        <taxon>Bacteria</taxon>
        <taxon>Bacillati</taxon>
        <taxon>Actinomycetota</taxon>
        <taxon>Actinomycetes</taxon>
        <taxon>Streptosporangiales</taxon>
        <taxon>Streptosporangiaceae</taxon>
        <taxon>Streptosporangium</taxon>
    </lineage>
</organism>
<evidence type="ECO:0000259" key="1">
    <source>
        <dbReference type="Pfam" id="PF00239"/>
    </source>
</evidence>
<protein>
    <submittedName>
        <fullName evidence="2">Resolvase, N terminal domain</fullName>
    </submittedName>
</protein>
<name>A0A1I4BV91_9ACTN</name>
<dbReference type="GO" id="GO:0003677">
    <property type="term" value="F:DNA binding"/>
    <property type="evidence" value="ECO:0007669"/>
    <property type="project" value="InterPro"/>
</dbReference>
<reference evidence="3" key="1">
    <citation type="submission" date="2016-10" db="EMBL/GenBank/DDBJ databases">
        <authorList>
            <person name="Varghese N."/>
            <person name="Submissions S."/>
        </authorList>
    </citation>
    <scope>NUCLEOTIDE SEQUENCE [LARGE SCALE GENOMIC DNA]</scope>
    <source>
        <strain evidence="3">CGMCC 4.2126</strain>
    </source>
</reference>
<proteinExistence type="predicted"/>
<dbReference type="EMBL" id="FOQY01000033">
    <property type="protein sequence ID" value="SFK72340.1"/>
    <property type="molecule type" value="Genomic_DNA"/>
</dbReference>
<dbReference type="SUPFAM" id="SSF53041">
    <property type="entry name" value="Resolvase-like"/>
    <property type="match status" value="1"/>
</dbReference>
<feature type="domain" description="Resolvase/invertase-type recombinase catalytic" evidence="1">
    <location>
        <begin position="4"/>
        <end position="67"/>
    </location>
</feature>
<dbReference type="RefSeq" id="WP_281249895.1">
    <property type="nucleotide sequence ID" value="NZ_FOQY01000033.1"/>
</dbReference>
<evidence type="ECO:0000313" key="2">
    <source>
        <dbReference type="EMBL" id="SFK72340.1"/>
    </source>
</evidence>
<dbReference type="InterPro" id="IPR036162">
    <property type="entry name" value="Resolvase-like_N_sf"/>
</dbReference>
<accession>A0A1I4BV91</accession>
<dbReference type="Pfam" id="PF00239">
    <property type="entry name" value="Resolvase"/>
    <property type="match status" value="1"/>
</dbReference>
<dbReference type="InterPro" id="IPR006119">
    <property type="entry name" value="Resolv_N"/>
</dbReference>
<dbReference type="GeneID" id="96302327"/>
<dbReference type="AlphaFoldDB" id="A0A1I4BV91"/>
<gene>
    <name evidence="2" type="ORF">SAMN05216275_13343</name>
</gene>
<dbReference type="Proteomes" id="UP000199111">
    <property type="component" value="Unassembled WGS sequence"/>
</dbReference>
<dbReference type="Gene3D" id="3.40.50.1390">
    <property type="entry name" value="Resolvase, N-terminal catalytic domain"/>
    <property type="match status" value="1"/>
</dbReference>
<evidence type="ECO:0000313" key="3">
    <source>
        <dbReference type="Proteomes" id="UP000199111"/>
    </source>
</evidence>
<keyword evidence="3" id="KW-1185">Reference proteome</keyword>
<dbReference type="GO" id="GO:0000150">
    <property type="term" value="F:DNA strand exchange activity"/>
    <property type="evidence" value="ECO:0007669"/>
    <property type="project" value="InterPro"/>
</dbReference>